<dbReference type="SUPFAM" id="SSF52096">
    <property type="entry name" value="ClpP/crotonase"/>
    <property type="match status" value="1"/>
</dbReference>
<accession>A0A8G2EXM2</accession>
<dbReference type="Proteomes" id="UP000198615">
    <property type="component" value="Unassembled WGS sequence"/>
</dbReference>
<evidence type="ECO:0000313" key="3">
    <source>
        <dbReference type="Proteomes" id="UP000198615"/>
    </source>
</evidence>
<dbReference type="GO" id="GO:0008300">
    <property type="term" value="P:isoprenoid catabolic process"/>
    <property type="evidence" value="ECO:0007669"/>
    <property type="project" value="TreeGrafter"/>
</dbReference>
<dbReference type="CDD" id="cd06558">
    <property type="entry name" value="crotonase-like"/>
    <property type="match status" value="1"/>
</dbReference>
<protein>
    <submittedName>
        <fullName evidence="2">Methylglutaconyl-CoA hydratase</fullName>
    </submittedName>
</protein>
<dbReference type="OrthoDB" id="9795613at2"/>
<reference evidence="2 3" key="1">
    <citation type="submission" date="2016-10" db="EMBL/GenBank/DDBJ databases">
        <authorList>
            <person name="Varghese N."/>
            <person name="Submissions S."/>
        </authorList>
    </citation>
    <scope>NUCLEOTIDE SEQUENCE [LARGE SCALE GENOMIC DNA]</scope>
    <source>
        <strain evidence="2 3">DSM 18839</strain>
    </source>
</reference>
<sequence length="267" mass="28782">MLRYDIKRPETIQLEHDDRGVVRLTLNRPDIRNAFDDVLIQDLTETLERLAGDSSIKALVVTGAGAAFSAGAEIGWMKKAGGQGDHDNFQDAMKLAGLMKRLDRMPMATIARVNGAALGGGVGLTATCDMAVAVSDAIFAFSEVKLGIIPGAISPYSLRAIGERAARRYFLTGERFDAEEALRIGLVHQVVADEAALDEAVDSLLKHITGSGPTAVRASKDLIGHVAGKPIDDLLVRDTAQRIAHQRASREAKEGLSAFLEKRKPEW</sequence>
<name>A0A8G2EXM2_9PROT</name>
<dbReference type="InterPro" id="IPR014748">
    <property type="entry name" value="Enoyl-CoA_hydra_C"/>
</dbReference>
<evidence type="ECO:0000256" key="1">
    <source>
        <dbReference type="ARBA" id="ARBA00005254"/>
    </source>
</evidence>
<proteinExistence type="inferred from homology"/>
<dbReference type="RefSeq" id="WP_038015119.1">
    <property type="nucleotide sequence ID" value="NZ_FNBW01000013.1"/>
</dbReference>
<dbReference type="GO" id="GO:0003824">
    <property type="term" value="F:catalytic activity"/>
    <property type="evidence" value="ECO:0007669"/>
    <property type="project" value="UniProtKB-ARBA"/>
</dbReference>
<dbReference type="InterPro" id="IPR051683">
    <property type="entry name" value="Enoyl-CoA_Hydratase/Isomerase"/>
</dbReference>
<dbReference type="InterPro" id="IPR001753">
    <property type="entry name" value="Enoyl-CoA_hydra/iso"/>
</dbReference>
<comment type="similarity">
    <text evidence="1">Belongs to the enoyl-CoA hydratase/isomerase family.</text>
</comment>
<dbReference type="PANTHER" id="PTHR42964">
    <property type="entry name" value="ENOYL-COA HYDRATASE"/>
    <property type="match status" value="1"/>
</dbReference>
<dbReference type="Gene3D" id="3.90.226.10">
    <property type="entry name" value="2-enoyl-CoA Hydratase, Chain A, domain 1"/>
    <property type="match status" value="1"/>
</dbReference>
<gene>
    <name evidence="2" type="ORF">SAMN05660686_03815</name>
</gene>
<dbReference type="Pfam" id="PF00378">
    <property type="entry name" value="ECH_1"/>
    <property type="match status" value="1"/>
</dbReference>
<dbReference type="EMBL" id="FNBW01000013">
    <property type="protein sequence ID" value="SDG26160.1"/>
    <property type="molecule type" value="Genomic_DNA"/>
</dbReference>
<dbReference type="Gene3D" id="1.10.12.10">
    <property type="entry name" value="Lyase 2-enoyl-coa Hydratase, Chain A, domain 2"/>
    <property type="match status" value="1"/>
</dbReference>
<dbReference type="PANTHER" id="PTHR42964:SF1">
    <property type="entry name" value="POLYKETIDE BIOSYNTHESIS ENOYL-COA HYDRATASE PKSH-RELATED"/>
    <property type="match status" value="1"/>
</dbReference>
<dbReference type="InterPro" id="IPR029045">
    <property type="entry name" value="ClpP/crotonase-like_dom_sf"/>
</dbReference>
<comment type="caution">
    <text evidence="2">The sequence shown here is derived from an EMBL/GenBank/DDBJ whole genome shotgun (WGS) entry which is preliminary data.</text>
</comment>
<keyword evidence="3" id="KW-1185">Reference proteome</keyword>
<dbReference type="AlphaFoldDB" id="A0A8G2EXM2"/>
<organism evidence="2 3">
    <name type="scientific">Thalassobaculum litoreum DSM 18839</name>
    <dbReference type="NCBI Taxonomy" id="1123362"/>
    <lineage>
        <taxon>Bacteria</taxon>
        <taxon>Pseudomonadati</taxon>
        <taxon>Pseudomonadota</taxon>
        <taxon>Alphaproteobacteria</taxon>
        <taxon>Rhodospirillales</taxon>
        <taxon>Thalassobaculaceae</taxon>
        <taxon>Thalassobaculum</taxon>
    </lineage>
</organism>
<evidence type="ECO:0000313" key="2">
    <source>
        <dbReference type="EMBL" id="SDG26160.1"/>
    </source>
</evidence>